<comment type="caution">
    <text evidence="2">The sequence shown here is derived from an EMBL/GenBank/DDBJ whole genome shotgun (WGS) entry which is preliminary data.</text>
</comment>
<dbReference type="SUPFAM" id="SSF46785">
    <property type="entry name" value="Winged helix' DNA-binding domain"/>
    <property type="match status" value="1"/>
</dbReference>
<dbReference type="InterPro" id="IPR036390">
    <property type="entry name" value="WH_DNA-bd_sf"/>
</dbReference>
<organism evidence="2 3">
    <name type="scientific">Splendidivirga corallicola</name>
    <dbReference type="NCBI Taxonomy" id="3051826"/>
    <lineage>
        <taxon>Bacteria</taxon>
        <taxon>Pseudomonadati</taxon>
        <taxon>Bacteroidota</taxon>
        <taxon>Cytophagia</taxon>
        <taxon>Cytophagales</taxon>
        <taxon>Splendidivirgaceae</taxon>
        <taxon>Splendidivirga</taxon>
    </lineage>
</organism>
<reference evidence="2" key="1">
    <citation type="submission" date="2023-06" db="EMBL/GenBank/DDBJ databases">
        <title>Genomic of Parafulvivirga corallium.</title>
        <authorList>
            <person name="Wang G."/>
        </authorList>
    </citation>
    <scope>NUCLEOTIDE SEQUENCE</scope>
    <source>
        <strain evidence="2">BMA10</strain>
    </source>
</reference>
<dbReference type="InterPro" id="IPR036388">
    <property type="entry name" value="WH-like_DNA-bd_sf"/>
</dbReference>
<keyword evidence="3" id="KW-1185">Reference proteome</keyword>
<gene>
    <name evidence="2" type="ORF">QQ008_13825</name>
</gene>
<dbReference type="EMBL" id="JAUJEA010000004">
    <property type="protein sequence ID" value="MDN5202460.1"/>
    <property type="molecule type" value="Genomic_DNA"/>
</dbReference>
<protein>
    <submittedName>
        <fullName evidence="2">PadR family transcriptional regulator</fullName>
    </submittedName>
</protein>
<feature type="domain" description="Transcription regulator PadR N-terminal" evidence="1">
    <location>
        <begin position="15"/>
        <end position="88"/>
    </location>
</feature>
<dbReference type="Gene3D" id="1.10.10.10">
    <property type="entry name" value="Winged helix-like DNA-binding domain superfamily/Winged helix DNA-binding domain"/>
    <property type="match status" value="1"/>
</dbReference>
<dbReference type="PANTHER" id="PTHR33169:SF14">
    <property type="entry name" value="TRANSCRIPTIONAL REGULATOR RV3488"/>
    <property type="match status" value="1"/>
</dbReference>
<name>A0ABT8KP19_9BACT</name>
<proteinExistence type="predicted"/>
<sequence length="111" mass="12772">MISKNLTAASTKPIILGILKQGNSYGYLIIKKIKEMSGGKMEWSDGMLYPVLHRLEKDKLIRSEWIMSGDSRPRKYYEITELGKEALTLEKEQWVQVNAVLDKIWDVKPST</sequence>
<dbReference type="InterPro" id="IPR052509">
    <property type="entry name" value="Metal_resp_DNA-bind_regulator"/>
</dbReference>
<dbReference type="RefSeq" id="WP_346752484.1">
    <property type="nucleotide sequence ID" value="NZ_JAUJEA010000004.1"/>
</dbReference>
<evidence type="ECO:0000313" key="3">
    <source>
        <dbReference type="Proteomes" id="UP001172082"/>
    </source>
</evidence>
<dbReference type="PANTHER" id="PTHR33169">
    <property type="entry name" value="PADR-FAMILY TRANSCRIPTIONAL REGULATOR"/>
    <property type="match status" value="1"/>
</dbReference>
<dbReference type="Pfam" id="PF03551">
    <property type="entry name" value="PadR"/>
    <property type="match status" value="1"/>
</dbReference>
<accession>A0ABT8KP19</accession>
<evidence type="ECO:0000259" key="1">
    <source>
        <dbReference type="Pfam" id="PF03551"/>
    </source>
</evidence>
<dbReference type="InterPro" id="IPR005149">
    <property type="entry name" value="Tscrpt_reg_PadR_N"/>
</dbReference>
<evidence type="ECO:0000313" key="2">
    <source>
        <dbReference type="EMBL" id="MDN5202460.1"/>
    </source>
</evidence>
<dbReference type="Proteomes" id="UP001172082">
    <property type="component" value="Unassembled WGS sequence"/>
</dbReference>